<protein>
    <submittedName>
        <fullName evidence="3">Uncharacterized protein LOC111467728</fullName>
    </submittedName>
</protein>
<organism evidence="2 3">
    <name type="scientific">Cucurbita maxima</name>
    <name type="common">Pumpkin</name>
    <name type="synonym">Winter squash</name>
    <dbReference type="NCBI Taxonomy" id="3661"/>
    <lineage>
        <taxon>Eukaryota</taxon>
        <taxon>Viridiplantae</taxon>
        <taxon>Streptophyta</taxon>
        <taxon>Embryophyta</taxon>
        <taxon>Tracheophyta</taxon>
        <taxon>Spermatophyta</taxon>
        <taxon>Magnoliopsida</taxon>
        <taxon>eudicotyledons</taxon>
        <taxon>Gunneridae</taxon>
        <taxon>Pentapetalae</taxon>
        <taxon>rosids</taxon>
        <taxon>fabids</taxon>
        <taxon>Cucurbitales</taxon>
        <taxon>Cucurbitaceae</taxon>
        <taxon>Cucurbiteae</taxon>
        <taxon>Cucurbita</taxon>
    </lineage>
</organism>
<dbReference type="KEGG" id="cmax:111467728"/>
<evidence type="ECO:0000313" key="3">
    <source>
        <dbReference type="RefSeq" id="XP_022968523.1"/>
    </source>
</evidence>
<dbReference type="Proteomes" id="UP000504608">
    <property type="component" value="Unplaced"/>
</dbReference>
<reference evidence="3" key="1">
    <citation type="submission" date="2025-08" db="UniProtKB">
        <authorList>
            <consortium name="RefSeq"/>
        </authorList>
    </citation>
    <scope>IDENTIFICATION</scope>
    <source>
        <tissue evidence="3">Young leaves</tissue>
    </source>
</reference>
<evidence type="ECO:0000313" key="2">
    <source>
        <dbReference type="Proteomes" id="UP000504608"/>
    </source>
</evidence>
<evidence type="ECO:0000256" key="1">
    <source>
        <dbReference type="SAM" id="Phobius"/>
    </source>
</evidence>
<accession>A0A6J1HY94</accession>
<name>A0A6J1HY94_CUCMA</name>
<dbReference type="RefSeq" id="XP_022968523.1">
    <property type="nucleotide sequence ID" value="XM_023112755.1"/>
</dbReference>
<gene>
    <name evidence="3" type="primary">LOC111467728</name>
</gene>
<keyword evidence="1" id="KW-0472">Membrane</keyword>
<dbReference type="OrthoDB" id="1688388at2759"/>
<proteinExistence type="predicted"/>
<keyword evidence="1" id="KW-0812">Transmembrane</keyword>
<dbReference type="AlphaFoldDB" id="A0A6J1HY94"/>
<keyword evidence="2" id="KW-1185">Reference proteome</keyword>
<dbReference type="GeneID" id="111467728"/>
<feature type="transmembrane region" description="Helical" evidence="1">
    <location>
        <begin position="63"/>
        <end position="93"/>
    </location>
</feature>
<keyword evidence="1" id="KW-1133">Transmembrane helix</keyword>
<sequence length="100" mass="11243">MYNFTEVDTLYGDFHRRAVRRVVILLPLHLVNGHGRLRFDFYSYTQNSKLKKKMLISLSIQGLLDLFVAGISLVIGLGIFALIATILCSAAFLHSTKDVS</sequence>